<accession>A0A8J5Y2J3</accession>
<reference evidence="1 2" key="1">
    <citation type="journal article" date="2021" name="bioRxiv">
        <title>The Gossypium anomalum genome as a resource for cotton improvement and evolutionary analysis of hybrid incompatibility.</title>
        <authorList>
            <person name="Grover C.E."/>
            <person name="Yuan D."/>
            <person name="Arick M.A."/>
            <person name="Miller E.R."/>
            <person name="Hu G."/>
            <person name="Peterson D.G."/>
            <person name="Wendel J.F."/>
            <person name="Udall J.A."/>
        </authorList>
    </citation>
    <scope>NUCLEOTIDE SEQUENCE [LARGE SCALE GENOMIC DNA]</scope>
    <source>
        <strain evidence="1">JFW-Udall</strain>
        <tissue evidence="1">Leaf</tissue>
    </source>
</reference>
<sequence length="138" mass="15688">MSSKEISDWTITYVRELEGIEKEKLTRMRDLNKWEPPHEAFLKINFDGAYDPQHARFGSRVVVKNPLGEILASMAVGHRAISSPFAAKAHISRLANSNSLAHQLAKEKLEKGENIYLSGGAPDFVRRKEERSRQRTLD</sequence>
<comment type="caution">
    <text evidence="1">The sequence shown here is derived from an EMBL/GenBank/DDBJ whole genome shotgun (WGS) entry which is preliminary data.</text>
</comment>
<organism evidence="1 2">
    <name type="scientific">Gossypium anomalum</name>
    <dbReference type="NCBI Taxonomy" id="47600"/>
    <lineage>
        <taxon>Eukaryota</taxon>
        <taxon>Viridiplantae</taxon>
        <taxon>Streptophyta</taxon>
        <taxon>Embryophyta</taxon>
        <taxon>Tracheophyta</taxon>
        <taxon>Spermatophyta</taxon>
        <taxon>Magnoliopsida</taxon>
        <taxon>eudicotyledons</taxon>
        <taxon>Gunneridae</taxon>
        <taxon>Pentapetalae</taxon>
        <taxon>rosids</taxon>
        <taxon>malvids</taxon>
        <taxon>Malvales</taxon>
        <taxon>Malvaceae</taxon>
        <taxon>Malvoideae</taxon>
        <taxon>Gossypium</taxon>
    </lineage>
</organism>
<proteinExistence type="predicted"/>
<dbReference type="EMBL" id="JAHUZN010000013">
    <property type="protein sequence ID" value="KAG8472951.1"/>
    <property type="molecule type" value="Genomic_DNA"/>
</dbReference>
<evidence type="ECO:0000313" key="1">
    <source>
        <dbReference type="EMBL" id="KAG8472951.1"/>
    </source>
</evidence>
<dbReference type="OrthoDB" id="1002626at2759"/>
<protein>
    <submittedName>
        <fullName evidence="1">Uncharacterized protein</fullName>
    </submittedName>
</protein>
<name>A0A8J5Y2J3_9ROSI</name>
<gene>
    <name evidence="1" type="ORF">CXB51_034815</name>
</gene>
<dbReference type="AlphaFoldDB" id="A0A8J5Y2J3"/>
<dbReference type="Proteomes" id="UP000701853">
    <property type="component" value="Chromosome 13"/>
</dbReference>
<evidence type="ECO:0000313" key="2">
    <source>
        <dbReference type="Proteomes" id="UP000701853"/>
    </source>
</evidence>
<keyword evidence="2" id="KW-1185">Reference proteome</keyword>